<proteinExistence type="predicted"/>
<comment type="caution">
    <text evidence="1">The sequence shown here is derived from an EMBL/GenBank/DDBJ whole genome shotgun (WGS) entry which is preliminary data.</text>
</comment>
<keyword evidence="2" id="KW-1185">Reference proteome</keyword>
<evidence type="ECO:0000313" key="2">
    <source>
        <dbReference type="Proteomes" id="UP001055811"/>
    </source>
</evidence>
<reference evidence="1 2" key="2">
    <citation type="journal article" date="2022" name="Mol. Ecol. Resour.">
        <title>The genomes of chicory, endive, great burdock and yacon provide insights into Asteraceae paleo-polyploidization history and plant inulin production.</title>
        <authorList>
            <person name="Fan W."/>
            <person name="Wang S."/>
            <person name="Wang H."/>
            <person name="Wang A."/>
            <person name="Jiang F."/>
            <person name="Liu H."/>
            <person name="Zhao H."/>
            <person name="Xu D."/>
            <person name="Zhang Y."/>
        </authorList>
    </citation>
    <scope>NUCLEOTIDE SEQUENCE [LARGE SCALE GENOMIC DNA]</scope>
    <source>
        <strain evidence="2">cv. Punajuju</strain>
        <tissue evidence="1">Leaves</tissue>
    </source>
</reference>
<sequence length="108" mass="11329">MENRSSMGNLSNPGSATLTVPDISLIVSCKAQPHALSVPALTALAAHDCSITYIISVNFRVIPDKLSVVCSKVKTRGNFAPSLLEAHTTSGTASQNPSKSKPRPDPLT</sequence>
<dbReference type="Proteomes" id="UP001055811">
    <property type="component" value="Linkage Group LG01"/>
</dbReference>
<protein>
    <submittedName>
        <fullName evidence="1">Uncharacterized protein</fullName>
    </submittedName>
</protein>
<accession>A0ACB9H805</accession>
<organism evidence="1 2">
    <name type="scientific">Cichorium intybus</name>
    <name type="common">Chicory</name>
    <dbReference type="NCBI Taxonomy" id="13427"/>
    <lineage>
        <taxon>Eukaryota</taxon>
        <taxon>Viridiplantae</taxon>
        <taxon>Streptophyta</taxon>
        <taxon>Embryophyta</taxon>
        <taxon>Tracheophyta</taxon>
        <taxon>Spermatophyta</taxon>
        <taxon>Magnoliopsida</taxon>
        <taxon>eudicotyledons</taxon>
        <taxon>Gunneridae</taxon>
        <taxon>Pentapetalae</taxon>
        <taxon>asterids</taxon>
        <taxon>campanulids</taxon>
        <taxon>Asterales</taxon>
        <taxon>Asteraceae</taxon>
        <taxon>Cichorioideae</taxon>
        <taxon>Cichorieae</taxon>
        <taxon>Cichoriinae</taxon>
        <taxon>Cichorium</taxon>
    </lineage>
</organism>
<evidence type="ECO:0000313" key="1">
    <source>
        <dbReference type="EMBL" id="KAI3791448.1"/>
    </source>
</evidence>
<dbReference type="EMBL" id="CM042009">
    <property type="protein sequence ID" value="KAI3791448.1"/>
    <property type="molecule type" value="Genomic_DNA"/>
</dbReference>
<gene>
    <name evidence="1" type="ORF">L2E82_05217</name>
</gene>
<reference evidence="2" key="1">
    <citation type="journal article" date="2022" name="Mol. Ecol. Resour.">
        <title>The genomes of chicory, endive, great burdock and yacon provide insights into Asteraceae palaeo-polyploidization history and plant inulin production.</title>
        <authorList>
            <person name="Fan W."/>
            <person name="Wang S."/>
            <person name="Wang H."/>
            <person name="Wang A."/>
            <person name="Jiang F."/>
            <person name="Liu H."/>
            <person name="Zhao H."/>
            <person name="Xu D."/>
            <person name="Zhang Y."/>
        </authorList>
    </citation>
    <scope>NUCLEOTIDE SEQUENCE [LARGE SCALE GENOMIC DNA]</scope>
    <source>
        <strain evidence="2">cv. Punajuju</strain>
    </source>
</reference>
<name>A0ACB9H805_CICIN</name>